<dbReference type="GO" id="GO:0004029">
    <property type="term" value="F:aldehyde dehydrogenase (NAD+) activity"/>
    <property type="evidence" value="ECO:0007669"/>
    <property type="project" value="UniProtKB-EC"/>
</dbReference>
<dbReference type="EC" id="1.2.1.3" evidence="3"/>
<dbReference type="InterPro" id="IPR016161">
    <property type="entry name" value="Ald_DH/histidinol_DH"/>
</dbReference>
<proteinExistence type="inferred from homology"/>
<dbReference type="Proteomes" id="UP000824596">
    <property type="component" value="Unassembled WGS sequence"/>
</dbReference>
<dbReference type="Gene3D" id="3.40.309.10">
    <property type="entry name" value="Aldehyde Dehydrogenase, Chain A, domain 2"/>
    <property type="match status" value="2"/>
</dbReference>
<gene>
    <name evidence="6" type="ORF">HRG_12025</name>
</gene>
<dbReference type="PANTHER" id="PTHR11699">
    <property type="entry name" value="ALDEHYDE DEHYDROGENASE-RELATED"/>
    <property type="match status" value="1"/>
</dbReference>
<evidence type="ECO:0000256" key="3">
    <source>
        <dbReference type="ARBA" id="ARBA00024226"/>
    </source>
</evidence>
<dbReference type="FunFam" id="3.40.605.10:FF:000001">
    <property type="entry name" value="Aldehyde dehydrogenase 1"/>
    <property type="match status" value="1"/>
</dbReference>
<protein>
    <recommendedName>
        <fullName evidence="3">aldehyde dehydrogenase (NAD(+))</fullName>
        <ecNumber evidence="3">1.2.1.3</ecNumber>
    </recommendedName>
</protein>
<feature type="domain" description="Aldehyde dehydrogenase" evidence="5">
    <location>
        <begin position="70"/>
        <end position="378"/>
    </location>
</feature>
<organism evidence="6 7">
    <name type="scientific">Hirsutella rhossiliensis</name>
    <dbReference type="NCBI Taxonomy" id="111463"/>
    <lineage>
        <taxon>Eukaryota</taxon>
        <taxon>Fungi</taxon>
        <taxon>Dikarya</taxon>
        <taxon>Ascomycota</taxon>
        <taxon>Pezizomycotina</taxon>
        <taxon>Sordariomycetes</taxon>
        <taxon>Hypocreomycetidae</taxon>
        <taxon>Hypocreales</taxon>
        <taxon>Ophiocordycipitaceae</taxon>
        <taxon>Hirsutella</taxon>
    </lineage>
</organism>
<accession>A0A9P8SBT9</accession>
<dbReference type="InterPro" id="IPR015590">
    <property type="entry name" value="Aldehyde_DH_dom"/>
</dbReference>
<dbReference type="InterPro" id="IPR016163">
    <property type="entry name" value="Ald_DH_C"/>
</dbReference>
<dbReference type="SUPFAM" id="SSF53720">
    <property type="entry name" value="ALDH-like"/>
    <property type="match status" value="1"/>
</dbReference>
<dbReference type="GeneID" id="68361153"/>
<dbReference type="RefSeq" id="XP_044714412.1">
    <property type="nucleotide sequence ID" value="XM_044870495.1"/>
</dbReference>
<evidence type="ECO:0000313" key="7">
    <source>
        <dbReference type="Proteomes" id="UP000824596"/>
    </source>
</evidence>
<comment type="similarity">
    <text evidence="1">Belongs to the aldehyde dehydrogenase family.</text>
</comment>
<name>A0A9P8SBT9_9HYPO</name>
<keyword evidence="7" id="KW-1185">Reference proteome</keyword>
<comment type="caution">
    <text evidence="6">The sequence shown here is derived from an EMBL/GenBank/DDBJ whole genome shotgun (WGS) entry which is preliminary data.</text>
</comment>
<dbReference type="AlphaFoldDB" id="A0A9P8SBT9"/>
<evidence type="ECO:0000313" key="6">
    <source>
        <dbReference type="EMBL" id="KAH0956898.1"/>
    </source>
</evidence>
<dbReference type="Pfam" id="PF00171">
    <property type="entry name" value="Aldedh"/>
    <property type="match status" value="1"/>
</dbReference>
<dbReference type="Gene3D" id="3.40.605.10">
    <property type="entry name" value="Aldehyde Dehydrogenase, Chain A, domain 1"/>
    <property type="match status" value="1"/>
</dbReference>
<evidence type="ECO:0000259" key="5">
    <source>
        <dbReference type="Pfam" id="PF00171"/>
    </source>
</evidence>
<evidence type="ECO:0000256" key="4">
    <source>
        <dbReference type="ARBA" id="ARBA00049194"/>
    </source>
</evidence>
<keyword evidence="2" id="KW-0560">Oxidoreductase</keyword>
<dbReference type="EMBL" id="JAIZPD010000037">
    <property type="protein sequence ID" value="KAH0956898.1"/>
    <property type="molecule type" value="Genomic_DNA"/>
</dbReference>
<evidence type="ECO:0000256" key="1">
    <source>
        <dbReference type="ARBA" id="ARBA00009986"/>
    </source>
</evidence>
<evidence type="ECO:0000256" key="2">
    <source>
        <dbReference type="ARBA" id="ARBA00023002"/>
    </source>
</evidence>
<comment type="catalytic activity">
    <reaction evidence="4">
        <text>an aldehyde + NAD(+) + H2O = a carboxylate + NADH + 2 H(+)</text>
        <dbReference type="Rhea" id="RHEA:16185"/>
        <dbReference type="ChEBI" id="CHEBI:15377"/>
        <dbReference type="ChEBI" id="CHEBI:15378"/>
        <dbReference type="ChEBI" id="CHEBI:17478"/>
        <dbReference type="ChEBI" id="CHEBI:29067"/>
        <dbReference type="ChEBI" id="CHEBI:57540"/>
        <dbReference type="ChEBI" id="CHEBI:57945"/>
        <dbReference type="EC" id="1.2.1.3"/>
    </reaction>
</comment>
<dbReference type="OrthoDB" id="310895at2759"/>
<dbReference type="InterPro" id="IPR016162">
    <property type="entry name" value="Ald_DH_N"/>
</dbReference>
<reference evidence="6" key="1">
    <citation type="submission" date="2021-09" db="EMBL/GenBank/DDBJ databases">
        <title>A high-quality genome of the endoparasitic fungus Hirsutella rhossiliensis with a comparison of Hirsutella genomes reveals transposable elements contributing to genome size variation.</title>
        <authorList>
            <person name="Lin R."/>
            <person name="Jiao Y."/>
            <person name="Sun X."/>
            <person name="Ling J."/>
            <person name="Xie B."/>
            <person name="Cheng X."/>
        </authorList>
    </citation>
    <scope>NUCLEOTIDE SEQUENCE</scope>
    <source>
        <strain evidence="6">HR02</strain>
    </source>
</reference>
<sequence>MLMVCAIESLQVWFQTPSTFLRRLCSSRPELCSDCLEAAKWQKQFLLALADARSLSPPAFSSTTAFPATRGETIDLENPATGKFLAKVAAAQVEDVDRAVSSSADAFKSTWRFVTPDKSRSLLNKLADLLERDAEDLASIEALDAGMLYRGSLTMSIPQAAETCRYYAGWVGKRRSIHEYCRGMAYTRREPIGVCAAIVPWNAPLMITMWKLAPAIAAGNTVIVKTPEIAPLYAQKLAQLIREAGFPPGVVNIVCGLGQVAGQALADHMLVRKISFTGSTAVGRRILESSARTNLKKVTVELGGKGPSIVFADASWENALLHTTMGITVHNGQICAAGSRIYVQDEIYDRYVAEFSARTKDSVAGDPLAGQHHQGSLVASIARFKTEEEVVGLANDTNYGLSAAVFTDDINKAMRVSDAIECGQESGFGRDLGQEALEEWTQVKCVKFSIVHKL</sequence>